<dbReference type="EMBL" id="LT629780">
    <property type="protein sequence ID" value="SDU18141.1"/>
    <property type="molecule type" value="Genomic_DNA"/>
</dbReference>
<dbReference type="RefSeq" id="WP_197676747.1">
    <property type="nucleotide sequence ID" value="NZ_LT629780.1"/>
</dbReference>
<dbReference type="Proteomes" id="UP000243063">
    <property type="component" value="Chromosome I"/>
</dbReference>
<dbReference type="PROSITE" id="PS50110">
    <property type="entry name" value="RESPONSE_REGULATORY"/>
    <property type="match status" value="1"/>
</dbReference>
<keyword evidence="5" id="KW-1185">Reference proteome</keyword>
<dbReference type="InterPro" id="IPR011006">
    <property type="entry name" value="CheY-like_superfamily"/>
</dbReference>
<evidence type="ECO:0000313" key="5">
    <source>
        <dbReference type="Proteomes" id="UP000243063"/>
    </source>
</evidence>
<dbReference type="PROSITE" id="PS50883">
    <property type="entry name" value="EAL"/>
    <property type="match status" value="1"/>
</dbReference>
<organism evidence="4 5">
    <name type="scientific">Geopseudomonas guangdongensis</name>
    <dbReference type="NCBI Taxonomy" id="1245526"/>
    <lineage>
        <taxon>Bacteria</taxon>
        <taxon>Pseudomonadati</taxon>
        <taxon>Pseudomonadota</taxon>
        <taxon>Gammaproteobacteria</taxon>
        <taxon>Pseudomonadales</taxon>
        <taxon>Pseudomonadaceae</taxon>
        <taxon>Geopseudomonas</taxon>
    </lineage>
</organism>
<dbReference type="InterPro" id="IPR001633">
    <property type="entry name" value="EAL_dom"/>
</dbReference>
<dbReference type="Pfam" id="PF00990">
    <property type="entry name" value="GGDEF"/>
    <property type="match status" value="1"/>
</dbReference>
<dbReference type="GO" id="GO:0000160">
    <property type="term" value="P:phosphorelay signal transduction system"/>
    <property type="evidence" value="ECO:0007669"/>
    <property type="project" value="InterPro"/>
</dbReference>
<dbReference type="InterPro" id="IPR000160">
    <property type="entry name" value="GGDEF_dom"/>
</dbReference>
<name>A0A1H2GFF5_9GAMM</name>
<dbReference type="InterPro" id="IPR029787">
    <property type="entry name" value="Nucleotide_cyclase"/>
</dbReference>
<dbReference type="InterPro" id="IPR043128">
    <property type="entry name" value="Rev_trsase/Diguanyl_cyclase"/>
</dbReference>
<protein>
    <submittedName>
        <fullName evidence="4">EAL domain, c-di-GMP-specific phosphodiesterase class I (Or its enzymatically inactive variant)</fullName>
    </submittedName>
</protein>
<dbReference type="Gene3D" id="3.30.70.270">
    <property type="match status" value="1"/>
</dbReference>
<dbReference type="SUPFAM" id="SSF55073">
    <property type="entry name" value="Nucleotide cyclase"/>
    <property type="match status" value="1"/>
</dbReference>
<feature type="domain" description="EAL" evidence="3">
    <location>
        <begin position="324"/>
        <end position="580"/>
    </location>
</feature>
<feature type="domain" description="Response regulatory" evidence="2">
    <location>
        <begin position="13"/>
        <end position="130"/>
    </location>
</feature>
<sequence>MIQASDCRYPDARILVVDDNPINVELLLDLLDEAGYANLHSLTDPRQVLAQLEDALPDLILLDIRMPHLDGHQVLGQLRARWGEQMPPVIVLSAQTDRDTRLQALGLGARDFLGKPFDQLEVLQRIHNTLEVHFLLRERHDRALLLQRLVDERTAEIQRLSFQDPATGLPNRRALLASLEQALHAGQPLSLCYVALDGFAAISRLHGHVLGDALSQRLRDRLLDCLGDAAGVAVWKHTAWVIHVPDNDTTRLEALLQRVIACVAQPFSIDHLRLQLGLRIGVSHSEQPHDSADHLLRQAALAVPGEADQWRFYHPALEAELQRRSHYRLALHEALDRRQMFLVYQPKIDLGSGRVIGAEALLRWVHPELGFVSPAEFVPLAEASGEILRIGDWVLDSAIRQLEAWFAAQQLPDGFRIAVNVATLQLMQPDFAERLLERLQRSSLPRGALEIEVTESGLMQDVALARRQLQQLAGQGLSIAIDDFGTGYSSLAYLKTLPVSVLKIDRAFVNEIDSNLQDLRLAETVVQMARNFGFVTVAEGIERAEHVALLQDIGCQLGQGYWYSPPLKADAFLAFCQQTHAACP</sequence>
<dbReference type="Gene3D" id="3.40.50.2300">
    <property type="match status" value="1"/>
</dbReference>
<dbReference type="GO" id="GO:0071111">
    <property type="term" value="F:cyclic-guanylate-specific phosphodiesterase activity"/>
    <property type="evidence" value="ECO:0007669"/>
    <property type="project" value="InterPro"/>
</dbReference>
<feature type="modified residue" description="4-aspartylphosphate" evidence="1">
    <location>
        <position position="63"/>
    </location>
</feature>
<evidence type="ECO:0000259" key="2">
    <source>
        <dbReference type="PROSITE" id="PS50110"/>
    </source>
</evidence>
<dbReference type="Gene3D" id="3.20.20.450">
    <property type="entry name" value="EAL domain"/>
    <property type="match status" value="1"/>
</dbReference>
<dbReference type="InterPro" id="IPR001789">
    <property type="entry name" value="Sig_transdc_resp-reg_receiver"/>
</dbReference>
<dbReference type="SUPFAM" id="SSF141868">
    <property type="entry name" value="EAL domain-like"/>
    <property type="match status" value="1"/>
</dbReference>
<evidence type="ECO:0000313" key="4">
    <source>
        <dbReference type="EMBL" id="SDU18141.1"/>
    </source>
</evidence>
<dbReference type="STRING" id="1245526.SAMN05216580_1750"/>
<dbReference type="SMART" id="SM00448">
    <property type="entry name" value="REC"/>
    <property type="match status" value="1"/>
</dbReference>
<dbReference type="PANTHER" id="PTHR33121:SF19">
    <property type="entry name" value="CYCLIC DI-GMP PHOSPHODIESTERASE PA2567"/>
    <property type="match status" value="1"/>
</dbReference>
<dbReference type="SMART" id="SM00267">
    <property type="entry name" value="GGDEF"/>
    <property type="match status" value="1"/>
</dbReference>
<dbReference type="SMART" id="SM00052">
    <property type="entry name" value="EAL"/>
    <property type="match status" value="1"/>
</dbReference>
<dbReference type="AlphaFoldDB" id="A0A1H2GFF5"/>
<dbReference type="Pfam" id="PF00563">
    <property type="entry name" value="EAL"/>
    <property type="match status" value="1"/>
</dbReference>
<reference evidence="5" key="1">
    <citation type="submission" date="2016-10" db="EMBL/GenBank/DDBJ databases">
        <authorList>
            <person name="Varghese N."/>
            <person name="Submissions S."/>
        </authorList>
    </citation>
    <scope>NUCLEOTIDE SEQUENCE [LARGE SCALE GENOMIC DNA]</scope>
    <source>
        <strain evidence="5">CCTCC 2012022</strain>
    </source>
</reference>
<dbReference type="Pfam" id="PF00072">
    <property type="entry name" value="Response_reg"/>
    <property type="match status" value="1"/>
</dbReference>
<accession>A0A1H2GFF5</accession>
<proteinExistence type="predicted"/>
<dbReference type="SUPFAM" id="SSF52172">
    <property type="entry name" value="CheY-like"/>
    <property type="match status" value="1"/>
</dbReference>
<gene>
    <name evidence="4" type="ORF">SAMN05216580_1750</name>
</gene>
<dbReference type="PANTHER" id="PTHR33121">
    <property type="entry name" value="CYCLIC DI-GMP PHOSPHODIESTERASE PDEF"/>
    <property type="match status" value="1"/>
</dbReference>
<dbReference type="InterPro" id="IPR050706">
    <property type="entry name" value="Cyclic-di-GMP_PDE-like"/>
</dbReference>
<dbReference type="InterPro" id="IPR035919">
    <property type="entry name" value="EAL_sf"/>
</dbReference>
<dbReference type="CDD" id="cd01949">
    <property type="entry name" value="GGDEF"/>
    <property type="match status" value="1"/>
</dbReference>
<evidence type="ECO:0000259" key="3">
    <source>
        <dbReference type="PROSITE" id="PS50883"/>
    </source>
</evidence>
<keyword evidence="1" id="KW-0597">Phosphoprotein</keyword>
<evidence type="ECO:0000256" key="1">
    <source>
        <dbReference type="PROSITE-ProRule" id="PRU00169"/>
    </source>
</evidence>
<dbReference type="CDD" id="cd01948">
    <property type="entry name" value="EAL"/>
    <property type="match status" value="1"/>
</dbReference>